<keyword evidence="2" id="KW-0812">Transmembrane</keyword>
<comment type="similarity">
    <text evidence="1">Belongs to the DedA family.</text>
</comment>
<keyword evidence="2" id="KW-0472">Membrane</keyword>
<evidence type="ECO:0000259" key="3">
    <source>
        <dbReference type="Pfam" id="PF09335"/>
    </source>
</evidence>
<feature type="transmembrane region" description="Helical" evidence="2">
    <location>
        <begin position="104"/>
        <end position="124"/>
    </location>
</feature>
<sequence length="129" mass="14644">MIIPCWTSGVINHWAAYICILAGLLTAITVSYFAGKLFGHRLKKKLLTNKHYLKAESILRKRGDIAMCIGMFIPIVRYVMPLLIGMSDMHYKKFTLMTYSSALLWTLAFFTLGTFFGNPVLSMLHSLSF</sequence>
<gene>
    <name evidence="4" type="ORF">FRY98_26200</name>
</gene>
<dbReference type="InterPro" id="IPR032816">
    <property type="entry name" value="VTT_dom"/>
</dbReference>
<proteinExistence type="inferred from homology"/>
<comment type="caution">
    <text evidence="4">The sequence shown here is derived from an EMBL/GenBank/DDBJ whole genome shotgun (WGS) entry which is preliminary data.</text>
</comment>
<dbReference type="OrthoDB" id="9782291at2"/>
<evidence type="ECO:0000313" key="5">
    <source>
        <dbReference type="Proteomes" id="UP000325218"/>
    </source>
</evidence>
<protein>
    <submittedName>
        <fullName evidence="4">DedA family protein</fullName>
    </submittedName>
</protein>
<evidence type="ECO:0000256" key="1">
    <source>
        <dbReference type="ARBA" id="ARBA00010792"/>
    </source>
</evidence>
<name>A0A5D0CJS1_9BACL</name>
<evidence type="ECO:0000256" key="2">
    <source>
        <dbReference type="SAM" id="Phobius"/>
    </source>
</evidence>
<dbReference type="Proteomes" id="UP000325218">
    <property type="component" value="Unassembled WGS sequence"/>
</dbReference>
<dbReference type="GO" id="GO:0005886">
    <property type="term" value="C:plasma membrane"/>
    <property type="evidence" value="ECO:0007669"/>
    <property type="project" value="TreeGrafter"/>
</dbReference>
<keyword evidence="2" id="KW-1133">Transmembrane helix</keyword>
<dbReference type="PANTHER" id="PTHR42709">
    <property type="entry name" value="ALKALINE PHOSPHATASE LIKE PROTEIN"/>
    <property type="match status" value="1"/>
</dbReference>
<dbReference type="PANTHER" id="PTHR42709:SF9">
    <property type="entry name" value="ALKALINE PHOSPHATASE LIKE PROTEIN"/>
    <property type="match status" value="1"/>
</dbReference>
<feature type="domain" description="VTT" evidence="3">
    <location>
        <begin position="9"/>
        <end position="114"/>
    </location>
</feature>
<accession>A0A5D0CJS1</accession>
<dbReference type="Pfam" id="PF09335">
    <property type="entry name" value="VTT_dom"/>
    <property type="match status" value="1"/>
</dbReference>
<dbReference type="InterPro" id="IPR051311">
    <property type="entry name" value="DedA_domain"/>
</dbReference>
<feature type="transmembrane region" description="Helical" evidence="2">
    <location>
        <begin position="65"/>
        <end position="84"/>
    </location>
</feature>
<keyword evidence="5" id="KW-1185">Reference proteome</keyword>
<dbReference type="AlphaFoldDB" id="A0A5D0CJS1"/>
<feature type="transmembrane region" description="Helical" evidence="2">
    <location>
        <begin position="14"/>
        <end position="35"/>
    </location>
</feature>
<reference evidence="4 5" key="1">
    <citation type="submission" date="2019-08" db="EMBL/GenBank/DDBJ databases">
        <title>Genome sequencing of Paenibacillus faecis DSM 23593(T).</title>
        <authorList>
            <person name="Kook J.-K."/>
            <person name="Park S.-N."/>
            <person name="Lim Y.K."/>
        </authorList>
    </citation>
    <scope>NUCLEOTIDE SEQUENCE [LARGE SCALE GENOMIC DNA]</scope>
    <source>
        <strain evidence="4 5">DSM 23593</strain>
    </source>
</reference>
<organism evidence="4 5">
    <name type="scientific">Paenibacillus faecis</name>
    <dbReference type="NCBI Taxonomy" id="862114"/>
    <lineage>
        <taxon>Bacteria</taxon>
        <taxon>Bacillati</taxon>
        <taxon>Bacillota</taxon>
        <taxon>Bacilli</taxon>
        <taxon>Bacillales</taxon>
        <taxon>Paenibacillaceae</taxon>
        <taxon>Paenibacillus</taxon>
    </lineage>
</organism>
<dbReference type="EMBL" id="VSDO01000006">
    <property type="protein sequence ID" value="TYA10091.1"/>
    <property type="molecule type" value="Genomic_DNA"/>
</dbReference>
<evidence type="ECO:0000313" key="4">
    <source>
        <dbReference type="EMBL" id="TYA10091.1"/>
    </source>
</evidence>